<feature type="chain" id="PRO_5046227227" evidence="7">
    <location>
        <begin position="23"/>
        <end position="307"/>
    </location>
</feature>
<dbReference type="PRINTS" id="PR00691">
    <property type="entry name" value="ADHESINB"/>
</dbReference>
<organism evidence="8 9">
    <name type="scientific">Rubrivivax gelatinosus</name>
    <name type="common">Rhodocyclus gelatinosus</name>
    <name type="synonym">Rhodopseudomonas gelatinosa</name>
    <dbReference type="NCBI Taxonomy" id="28068"/>
    <lineage>
        <taxon>Bacteria</taxon>
        <taxon>Pseudomonadati</taxon>
        <taxon>Pseudomonadota</taxon>
        <taxon>Betaproteobacteria</taxon>
        <taxon>Burkholderiales</taxon>
        <taxon>Sphaerotilaceae</taxon>
        <taxon>Rubrivivax</taxon>
    </lineage>
</organism>
<evidence type="ECO:0000256" key="4">
    <source>
        <dbReference type="ARBA" id="ARBA00022723"/>
    </source>
</evidence>
<accession>A0ABS1E070</accession>
<protein>
    <submittedName>
        <fullName evidence="8">Metal ABC transporter substrate-binding protein</fullName>
    </submittedName>
</protein>
<dbReference type="PRINTS" id="PR00690">
    <property type="entry name" value="ADHESNFAMILY"/>
</dbReference>
<keyword evidence="3 6" id="KW-0813">Transport</keyword>
<dbReference type="PANTHER" id="PTHR42953">
    <property type="entry name" value="HIGH-AFFINITY ZINC UPTAKE SYSTEM PROTEIN ZNUA-RELATED"/>
    <property type="match status" value="1"/>
</dbReference>
<dbReference type="Gene3D" id="3.40.50.1980">
    <property type="entry name" value="Nitrogenase molybdenum iron protein domain"/>
    <property type="match status" value="2"/>
</dbReference>
<evidence type="ECO:0000256" key="6">
    <source>
        <dbReference type="RuleBase" id="RU003512"/>
    </source>
</evidence>
<dbReference type="PANTHER" id="PTHR42953:SF1">
    <property type="entry name" value="METAL-BINDING PROTEIN HI_0362-RELATED"/>
    <property type="match status" value="1"/>
</dbReference>
<evidence type="ECO:0000313" key="8">
    <source>
        <dbReference type="EMBL" id="MBK1715315.1"/>
    </source>
</evidence>
<gene>
    <name evidence="8" type="ORF">CKO43_21385</name>
</gene>
<dbReference type="InterPro" id="IPR006128">
    <property type="entry name" value="Lipoprotein_PsaA-like"/>
</dbReference>
<dbReference type="InterPro" id="IPR050492">
    <property type="entry name" value="Bact_metal-bind_prot9"/>
</dbReference>
<dbReference type="InterPro" id="IPR006129">
    <property type="entry name" value="AdhesinB"/>
</dbReference>
<evidence type="ECO:0000256" key="1">
    <source>
        <dbReference type="ARBA" id="ARBA00004196"/>
    </source>
</evidence>
<name>A0ABS1E070_RUBGE</name>
<comment type="similarity">
    <text evidence="2 6">Belongs to the bacterial solute-binding protein 9 family.</text>
</comment>
<dbReference type="Pfam" id="PF01297">
    <property type="entry name" value="ZnuA"/>
    <property type="match status" value="1"/>
</dbReference>
<proteinExistence type="inferred from homology"/>
<reference evidence="8" key="1">
    <citation type="submission" date="2017-08" db="EMBL/GenBank/DDBJ databases">
        <authorList>
            <person name="Imhoff J.F."/>
            <person name="Rahn T."/>
            <person name="Kuenzel S."/>
            <person name="Neulinger S.C."/>
        </authorList>
    </citation>
    <scope>NUCLEOTIDE SEQUENCE</scope>
    <source>
        <strain evidence="8">IM 151</strain>
    </source>
</reference>
<evidence type="ECO:0000256" key="7">
    <source>
        <dbReference type="SAM" id="SignalP"/>
    </source>
</evidence>
<keyword evidence="9" id="KW-1185">Reference proteome</keyword>
<keyword evidence="4" id="KW-0479">Metal-binding</keyword>
<evidence type="ECO:0000256" key="5">
    <source>
        <dbReference type="ARBA" id="ARBA00022729"/>
    </source>
</evidence>
<sequence>MTTLPRRHLLLAAALAPLAARAQDGAARGGRVVASFSILADLVRQVAPADIEVTALVGVDADAHAWEPRPGDVRRLAGADLVVVNGLGFEGWMTRLVKNSGYRGAIVVASEGVVARRPAHAEHEDHDHDHGDVDPHAWQDLAQVRRYVRNIAAALARRWPARQAEIAQRAGVYLERLDTLDLRLRRLVDSVPQAQRRVISSHDAFGYLGAAYGIEFLAPQGWTTHSEPSAAAVGRLVRQIRQQQVKALFVENISDPRLVERIARETGARVGGTLYSDALSAPGGPAASFLALYDYNVRTLVAGMSGR</sequence>
<dbReference type="InterPro" id="IPR006127">
    <property type="entry name" value="ZnuA-like"/>
</dbReference>
<reference evidence="8" key="2">
    <citation type="journal article" date="2020" name="Microorganisms">
        <title>Osmotic Adaptation and Compatible Solute Biosynthesis of Phototrophic Bacteria as Revealed from Genome Analyses.</title>
        <authorList>
            <person name="Imhoff J.F."/>
            <person name="Rahn T."/>
            <person name="Kunzel S."/>
            <person name="Keller A."/>
            <person name="Neulinger S.C."/>
        </authorList>
    </citation>
    <scope>NUCLEOTIDE SEQUENCE</scope>
    <source>
        <strain evidence="8">IM 151</strain>
    </source>
</reference>
<evidence type="ECO:0000313" key="9">
    <source>
        <dbReference type="Proteomes" id="UP001041814"/>
    </source>
</evidence>
<comment type="subcellular location">
    <subcellularLocation>
        <location evidence="1">Cell envelope</location>
    </subcellularLocation>
</comment>
<evidence type="ECO:0000256" key="3">
    <source>
        <dbReference type="ARBA" id="ARBA00022448"/>
    </source>
</evidence>
<comment type="caution">
    <text evidence="8">The sequence shown here is derived from an EMBL/GenBank/DDBJ whole genome shotgun (WGS) entry which is preliminary data.</text>
</comment>
<dbReference type="Proteomes" id="UP001041814">
    <property type="component" value="Unassembled WGS sequence"/>
</dbReference>
<dbReference type="EMBL" id="NRRU01000111">
    <property type="protein sequence ID" value="MBK1715315.1"/>
    <property type="molecule type" value="Genomic_DNA"/>
</dbReference>
<feature type="signal peptide" evidence="7">
    <location>
        <begin position="1"/>
        <end position="22"/>
    </location>
</feature>
<keyword evidence="5 7" id="KW-0732">Signal</keyword>
<dbReference type="SUPFAM" id="SSF53807">
    <property type="entry name" value="Helical backbone' metal receptor"/>
    <property type="match status" value="1"/>
</dbReference>
<dbReference type="RefSeq" id="WP_200379924.1">
    <property type="nucleotide sequence ID" value="NZ_NRRU01000111.1"/>
</dbReference>
<evidence type="ECO:0000256" key="2">
    <source>
        <dbReference type="ARBA" id="ARBA00011028"/>
    </source>
</evidence>